<gene>
    <name evidence="8" type="ORF">SAMN04487775_1158</name>
</gene>
<dbReference type="InterPro" id="IPR002941">
    <property type="entry name" value="DNA_methylase_N4/N6"/>
</dbReference>
<evidence type="ECO:0000256" key="6">
    <source>
        <dbReference type="ARBA" id="ARBA00047942"/>
    </source>
</evidence>
<evidence type="ECO:0000256" key="3">
    <source>
        <dbReference type="ARBA" id="ARBA00022603"/>
    </source>
</evidence>
<dbReference type="GO" id="GO:0003677">
    <property type="term" value="F:DNA binding"/>
    <property type="evidence" value="ECO:0007669"/>
    <property type="project" value="InterPro"/>
</dbReference>
<dbReference type="InterPro" id="IPR002052">
    <property type="entry name" value="DNA_methylase_N6_adenine_CS"/>
</dbReference>
<feature type="domain" description="DNA methylase N-4/N-6" evidence="7">
    <location>
        <begin position="63"/>
        <end position="350"/>
    </location>
</feature>
<evidence type="ECO:0000259" key="7">
    <source>
        <dbReference type="Pfam" id="PF01555"/>
    </source>
</evidence>
<evidence type="ECO:0000313" key="9">
    <source>
        <dbReference type="Proteomes" id="UP000182737"/>
    </source>
</evidence>
<keyword evidence="4 8" id="KW-0808">Transferase</keyword>
<dbReference type="GO" id="GO:0032259">
    <property type="term" value="P:methylation"/>
    <property type="evidence" value="ECO:0007669"/>
    <property type="project" value="UniProtKB-KW"/>
</dbReference>
<dbReference type="SUPFAM" id="SSF53335">
    <property type="entry name" value="S-adenosyl-L-methionine-dependent methyltransferases"/>
    <property type="match status" value="1"/>
</dbReference>
<dbReference type="GO" id="GO:0008170">
    <property type="term" value="F:N-methyltransferase activity"/>
    <property type="evidence" value="ECO:0007669"/>
    <property type="project" value="InterPro"/>
</dbReference>
<proteinExistence type="inferred from homology"/>
<accession>A0A1I3NGV3</accession>
<dbReference type="GO" id="GO:0009007">
    <property type="term" value="F:site-specific DNA-methyltransferase (adenine-specific) activity"/>
    <property type="evidence" value="ECO:0007669"/>
    <property type="project" value="UniProtKB-EC"/>
</dbReference>
<reference evidence="9" key="1">
    <citation type="submission" date="2016-10" db="EMBL/GenBank/DDBJ databases">
        <authorList>
            <person name="Varghese N."/>
            <person name="Submissions S."/>
        </authorList>
    </citation>
    <scope>NUCLEOTIDE SEQUENCE [LARGE SCALE GENOMIC DNA]</scope>
    <source>
        <strain evidence="9">XBD1002</strain>
    </source>
</reference>
<comment type="similarity">
    <text evidence="1">Belongs to the N(4)/N(6)-methyltransferase family.</text>
</comment>
<dbReference type="Pfam" id="PF01555">
    <property type="entry name" value="N6_N4_Mtase"/>
    <property type="match status" value="1"/>
</dbReference>
<dbReference type="EC" id="2.1.1.72" evidence="2"/>
<sequence>MPLQLTWTDYPEPADSPDFIANSNFSPRIPASFEHLLIKGDNYPVLKKLGGGAANCPNLTSSVDLIYIDPPYNTGNDFTYNDNFTARDAHGTADRHSQWLSFMQRRLTAARPLLTETGCIFIAIDQSELYTLKLLCDQIFGEENFVNDFMWLHGKGKKDTWSRTLQQHTLCYARDKRKLPAFREVEATGWATKNVDDDPRGNWFSGSISFTETRSNPNHKNYYSVVSPSGKVWTRQWQTDEVHMKELIADNRIFWGKAPAYDKVPRVKIFNEDTTEVIPRNIINCTDSTRAAQHHLDELLGEKGAFDNPKPVSLIKHLIQITRQPADAIIMDFFAGSGTTFEAVCELNAQEDTNRRTILVQKDENGISSICKKRCQKVAGFYGEVIKFSVLE</sequence>
<dbReference type="OrthoDB" id="9800801at2"/>
<organism evidence="8 9">
    <name type="scientific">Treponema bryantii</name>
    <dbReference type="NCBI Taxonomy" id="163"/>
    <lineage>
        <taxon>Bacteria</taxon>
        <taxon>Pseudomonadati</taxon>
        <taxon>Spirochaetota</taxon>
        <taxon>Spirochaetia</taxon>
        <taxon>Spirochaetales</taxon>
        <taxon>Treponemataceae</taxon>
        <taxon>Treponema</taxon>
    </lineage>
</organism>
<dbReference type="RefSeq" id="WP_074933811.1">
    <property type="nucleotide sequence ID" value="NZ_FORI01000015.1"/>
</dbReference>
<comment type="catalytic activity">
    <reaction evidence="6">
        <text>a 2'-deoxyadenosine in DNA + S-adenosyl-L-methionine = an N(6)-methyl-2'-deoxyadenosine in DNA + S-adenosyl-L-homocysteine + H(+)</text>
        <dbReference type="Rhea" id="RHEA:15197"/>
        <dbReference type="Rhea" id="RHEA-COMP:12418"/>
        <dbReference type="Rhea" id="RHEA-COMP:12419"/>
        <dbReference type="ChEBI" id="CHEBI:15378"/>
        <dbReference type="ChEBI" id="CHEBI:57856"/>
        <dbReference type="ChEBI" id="CHEBI:59789"/>
        <dbReference type="ChEBI" id="CHEBI:90615"/>
        <dbReference type="ChEBI" id="CHEBI:90616"/>
        <dbReference type="EC" id="2.1.1.72"/>
    </reaction>
</comment>
<keyword evidence="3 8" id="KW-0489">Methyltransferase</keyword>
<dbReference type="EMBL" id="FORI01000015">
    <property type="protein sequence ID" value="SFJ08533.1"/>
    <property type="molecule type" value="Genomic_DNA"/>
</dbReference>
<name>A0A1I3NGV3_9SPIR</name>
<evidence type="ECO:0000256" key="4">
    <source>
        <dbReference type="ARBA" id="ARBA00022679"/>
    </source>
</evidence>
<keyword evidence="9" id="KW-1185">Reference proteome</keyword>
<dbReference type="PRINTS" id="PR00506">
    <property type="entry name" value="D21N6MTFRASE"/>
</dbReference>
<dbReference type="PROSITE" id="PS00092">
    <property type="entry name" value="N6_MTASE"/>
    <property type="match status" value="1"/>
</dbReference>
<dbReference type="Proteomes" id="UP000182737">
    <property type="component" value="Unassembled WGS sequence"/>
</dbReference>
<keyword evidence="5" id="KW-0949">S-adenosyl-L-methionine</keyword>
<protein>
    <recommendedName>
        <fullName evidence="2">site-specific DNA-methyltransferase (adenine-specific)</fullName>
        <ecNumber evidence="2">2.1.1.72</ecNumber>
    </recommendedName>
</protein>
<dbReference type="InterPro" id="IPR029063">
    <property type="entry name" value="SAM-dependent_MTases_sf"/>
</dbReference>
<evidence type="ECO:0000256" key="1">
    <source>
        <dbReference type="ARBA" id="ARBA00006594"/>
    </source>
</evidence>
<evidence type="ECO:0000256" key="2">
    <source>
        <dbReference type="ARBA" id="ARBA00011900"/>
    </source>
</evidence>
<dbReference type="Gene3D" id="3.40.50.150">
    <property type="entry name" value="Vaccinia Virus protein VP39"/>
    <property type="match status" value="1"/>
</dbReference>
<dbReference type="InterPro" id="IPR002295">
    <property type="entry name" value="N4/N6-MTase_EcoPI_Mod-like"/>
</dbReference>
<evidence type="ECO:0000313" key="8">
    <source>
        <dbReference type="EMBL" id="SFJ08533.1"/>
    </source>
</evidence>
<dbReference type="AlphaFoldDB" id="A0A1I3NGV3"/>
<evidence type="ECO:0000256" key="5">
    <source>
        <dbReference type="ARBA" id="ARBA00022691"/>
    </source>
</evidence>